<dbReference type="AlphaFoldDB" id="A0A1A9Z0D1"/>
<keyword evidence="3" id="KW-1185">Reference proteome</keyword>
<dbReference type="Proteomes" id="UP000092445">
    <property type="component" value="Unassembled WGS sequence"/>
</dbReference>
<dbReference type="EnsemblMetazoa" id="GPAI000173-RA">
    <property type="protein sequence ID" value="GPAI000173-PA"/>
    <property type="gene ID" value="GPAI000173"/>
</dbReference>
<evidence type="ECO:0000313" key="3">
    <source>
        <dbReference type="Proteomes" id="UP000092445"/>
    </source>
</evidence>
<feature type="compositionally biased region" description="Polar residues" evidence="1">
    <location>
        <begin position="1"/>
        <end position="12"/>
    </location>
</feature>
<reference evidence="3" key="1">
    <citation type="submission" date="2014-03" db="EMBL/GenBank/DDBJ databases">
        <authorList>
            <person name="Aksoy S."/>
            <person name="Warren W."/>
            <person name="Wilson R.K."/>
        </authorList>
    </citation>
    <scope>NUCLEOTIDE SEQUENCE [LARGE SCALE GENOMIC DNA]</scope>
    <source>
        <strain evidence="3">IAEA</strain>
    </source>
</reference>
<feature type="region of interest" description="Disordered" evidence="1">
    <location>
        <begin position="135"/>
        <end position="164"/>
    </location>
</feature>
<proteinExistence type="predicted"/>
<feature type="region of interest" description="Disordered" evidence="1">
    <location>
        <begin position="179"/>
        <end position="198"/>
    </location>
</feature>
<evidence type="ECO:0000256" key="1">
    <source>
        <dbReference type="SAM" id="MobiDB-lite"/>
    </source>
</evidence>
<feature type="region of interest" description="Disordered" evidence="1">
    <location>
        <begin position="1"/>
        <end position="24"/>
    </location>
</feature>
<feature type="compositionally biased region" description="Low complexity" evidence="1">
    <location>
        <begin position="186"/>
        <end position="197"/>
    </location>
</feature>
<name>A0A1A9Z0D1_GLOPL</name>
<dbReference type="VEuPathDB" id="VectorBase:GPAI000173"/>
<sequence length="263" mass="29580">MMTSSLEKTSFTRTEKTEQTYPLRANKSIESLHGIASDKKKNSLSGQLLCTFPPTSCKSSSNFSTLLKSSSKIPCRLSLQSSATSWKHPNKLLPFRRSTSLRLRNSKSNCTNRVKMAENGIALAGANCTDGSETGNGQVVSSISRRKLKSLTRPATRNEQPLKRSLSLRKNFKISSSSLNKTESLKQQQTQKSSRQRFNSKPVFGTIFSFPYLQCRVNRLSFSETEHSIRVAEREIKTTTNRAFDFLNSALRGLWDTPYSIYL</sequence>
<protein>
    <submittedName>
        <fullName evidence="2">Uncharacterized protein</fullName>
    </submittedName>
</protein>
<evidence type="ECO:0000313" key="2">
    <source>
        <dbReference type="EnsemblMetazoa" id="GPAI000173-PA"/>
    </source>
</evidence>
<reference evidence="2" key="2">
    <citation type="submission" date="2020-05" db="UniProtKB">
        <authorList>
            <consortium name="EnsemblMetazoa"/>
        </authorList>
    </citation>
    <scope>IDENTIFICATION</scope>
    <source>
        <strain evidence="2">IAEA</strain>
    </source>
</reference>
<accession>A0A1A9Z0D1</accession>
<organism evidence="2 3">
    <name type="scientific">Glossina pallidipes</name>
    <name type="common">Tsetse fly</name>
    <dbReference type="NCBI Taxonomy" id="7398"/>
    <lineage>
        <taxon>Eukaryota</taxon>
        <taxon>Metazoa</taxon>
        <taxon>Ecdysozoa</taxon>
        <taxon>Arthropoda</taxon>
        <taxon>Hexapoda</taxon>
        <taxon>Insecta</taxon>
        <taxon>Pterygota</taxon>
        <taxon>Neoptera</taxon>
        <taxon>Endopterygota</taxon>
        <taxon>Diptera</taxon>
        <taxon>Brachycera</taxon>
        <taxon>Muscomorpha</taxon>
        <taxon>Hippoboscoidea</taxon>
        <taxon>Glossinidae</taxon>
        <taxon>Glossina</taxon>
    </lineage>
</organism>